<dbReference type="OrthoDB" id="1077582at2759"/>
<comment type="pathway">
    <text evidence="2">Secondary metabolite biosynthesis.</text>
</comment>
<evidence type="ECO:0000256" key="6">
    <source>
        <dbReference type="ARBA" id="ARBA00022989"/>
    </source>
</evidence>
<evidence type="ECO:0000259" key="9">
    <source>
        <dbReference type="Pfam" id="PF13813"/>
    </source>
</evidence>
<feature type="transmembrane region" description="Helical" evidence="8">
    <location>
        <begin position="30"/>
        <end position="51"/>
    </location>
</feature>
<organism evidence="10 11">
    <name type="scientific">Dentipellis fragilis</name>
    <dbReference type="NCBI Taxonomy" id="205917"/>
    <lineage>
        <taxon>Eukaryota</taxon>
        <taxon>Fungi</taxon>
        <taxon>Dikarya</taxon>
        <taxon>Basidiomycota</taxon>
        <taxon>Agaricomycotina</taxon>
        <taxon>Agaricomycetes</taxon>
        <taxon>Russulales</taxon>
        <taxon>Hericiaceae</taxon>
        <taxon>Dentipellis</taxon>
    </lineage>
</organism>
<dbReference type="GO" id="GO:0008374">
    <property type="term" value="F:O-acyltransferase activity"/>
    <property type="evidence" value="ECO:0007669"/>
    <property type="project" value="InterPro"/>
</dbReference>
<comment type="caution">
    <text evidence="10">The sequence shown here is derived from an EMBL/GenBank/DDBJ whole genome shotgun (WGS) entry which is preliminary data.</text>
</comment>
<evidence type="ECO:0000256" key="5">
    <source>
        <dbReference type="ARBA" id="ARBA00022692"/>
    </source>
</evidence>
<comment type="subcellular location">
    <subcellularLocation>
        <location evidence="1">Membrane</location>
        <topology evidence="1">Multi-pass membrane protein</topology>
    </subcellularLocation>
</comment>
<dbReference type="InterPro" id="IPR032805">
    <property type="entry name" value="Wax_synthase_dom"/>
</dbReference>
<evidence type="ECO:0000313" key="11">
    <source>
        <dbReference type="Proteomes" id="UP000298327"/>
    </source>
</evidence>
<keyword evidence="5 8" id="KW-0812">Transmembrane</keyword>
<feature type="transmembrane region" description="Helical" evidence="8">
    <location>
        <begin position="63"/>
        <end position="82"/>
    </location>
</feature>
<dbReference type="AlphaFoldDB" id="A0A4Y9YP82"/>
<evidence type="ECO:0000313" key="10">
    <source>
        <dbReference type="EMBL" id="TFY63962.1"/>
    </source>
</evidence>
<dbReference type="STRING" id="205917.A0A4Y9YP82"/>
<keyword evidence="7 8" id="KW-0472">Membrane</keyword>
<accession>A0A4Y9YP82</accession>
<feature type="transmembrane region" description="Helical" evidence="8">
    <location>
        <begin position="352"/>
        <end position="370"/>
    </location>
</feature>
<evidence type="ECO:0000256" key="2">
    <source>
        <dbReference type="ARBA" id="ARBA00005179"/>
    </source>
</evidence>
<comment type="similarity">
    <text evidence="3">Belongs to the wax synthase family.</text>
</comment>
<dbReference type="InterPro" id="IPR044851">
    <property type="entry name" value="Wax_synthase"/>
</dbReference>
<keyword evidence="6 8" id="KW-1133">Transmembrane helix</keyword>
<dbReference type="PANTHER" id="PTHR31595:SF57">
    <property type="entry name" value="OS04G0481900 PROTEIN"/>
    <property type="match status" value="1"/>
</dbReference>
<gene>
    <name evidence="10" type="ORF">EVG20_g6107</name>
</gene>
<protein>
    <recommendedName>
        <fullName evidence="9">Wax synthase domain-containing protein</fullName>
    </recommendedName>
</protein>
<evidence type="ECO:0000256" key="8">
    <source>
        <dbReference type="SAM" id="Phobius"/>
    </source>
</evidence>
<dbReference type="Proteomes" id="UP000298327">
    <property type="component" value="Unassembled WGS sequence"/>
</dbReference>
<evidence type="ECO:0000256" key="3">
    <source>
        <dbReference type="ARBA" id="ARBA00007282"/>
    </source>
</evidence>
<reference evidence="10 11" key="1">
    <citation type="submission" date="2019-02" db="EMBL/GenBank/DDBJ databases">
        <title>Genome sequencing of the rare red list fungi Dentipellis fragilis.</title>
        <authorList>
            <person name="Buettner E."/>
            <person name="Kellner H."/>
        </authorList>
    </citation>
    <scope>NUCLEOTIDE SEQUENCE [LARGE SCALE GENOMIC DNA]</scope>
    <source>
        <strain evidence="10 11">DSM 105465</strain>
    </source>
</reference>
<name>A0A4Y9YP82_9AGAM</name>
<proteinExistence type="inferred from homology"/>
<evidence type="ECO:0000256" key="1">
    <source>
        <dbReference type="ARBA" id="ARBA00004141"/>
    </source>
</evidence>
<evidence type="ECO:0000256" key="4">
    <source>
        <dbReference type="ARBA" id="ARBA00022679"/>
    </source>
</evidence>
<keyword evidence="11" id="KW-1185">Reference proteome</keyword>
<evidence type="ECO:0000256" key="7">
    <source>
        <dbReference type="ARBA" id="ARBA00023136"/>
    </source>
</evidence>
<dbReference type="EMBL" id="SEOQ01000391">
    <property type="protein sequence ID" value="TFY63962.1"/>
    <property type="molecule type" value="Genomic_DNA"/>
</dbReference>
<feature type="domain" description="Wax synthase" evidence="9">
    <location>
        <begin position="281"/>
        <end position="359"/>
    </location>
</feature>
<feature type="transmembrane region" description="Helical" evidence="8">
    <location>
        <begin position="310"/>
        <end position="332"/>
    </location>
</feature>
<dbReference type="GO" id="GO:0006629">
    <property type="term" value="P:lipid metabolic process"/>
    <property type="evidence" value="ECO:0007669"/>
    <property type="project" value="InterPro"/>
</dbReference>
<keyword evidence="4" id="KW-0808">Transferase</keyword>
<sequence length="441" mass="49471">MGLTVWQEFCIAAMHAFRTLVPEPQDRIPISWRTAPFTFMQMIPFIFMAYLARRPNTRVMRVLMLPTLITTALHSAFGYVWQDPRLNVYNWGESLCAFIIIAKGIDMAFAPYGILKQGESASAVGSMEEPAVSAKKDADAPGDEQSQKRPGSSFIPAWLEDALEIMFAIRGIGWDFGRGVYIPKETRSPDRPNFLRETLMSFIAHYLLLDFFESLLKLVPGVGHPLGGSIFFSSLPPLQRYTLSTAIHFVTGCSLLAGFHMVYDLCTAVAVGLLGHSPSAWPPVVENPWGAQSLHEFWAKRWHQLLRQTFLVFGGIPGYVLFGNTGLVLGTFLASGLFHECTVYAMGRGWEWRVPVFFMMQGFSVIGERIWRMVTGRRVGGFFGRVWVYFDIVILAQPLVDSWHRRGLAGGMVIPPPLSPMRQIILPLVLPTVRRLTGLPI</sequence>
<dbReference type="PANTHER" id="PTHR31595">
    <property type="entry name" value="LONG-CHAIN-ALCOHOL O-FATTY-ACYLTRANSFERASE 3-RELATED"/>
    <property type="match status" value="1"/>
</dbReference>
<feature type="transmembrane region" description="Helical" evidence="8">
    <location>
        <begin position="88"/>
        <end position="109"/>
    </location>
</feature>
<dbReference type="GO" id="GO:0016020">
    <property type="term" value="C:membrane"/>
    <property type="evidence" value="ECO:0007669"/>
    <property type="project" value="UniProtKB-SubCell"/>
</dbReference>
<dbReference type="Pfam" id="PF13813">
    <property type="entry name" value="MBOAT_2"/>
    <property type="match status" value="1"/>
</dbReference>